<evidence type="ECO:0000256" key="3">
    <source>
        <dbReference type="ARBA" id="ARBA00022833"/>
    </source>
</evidence>
<feature type="domain" description="RING-type" evidence="7">
    <location>
        <begin position="118"/>
        <end position="186"/>
    </location>
</feature>
<reference evidence="8" key="1">
    <citation type="submission" date="2023-03" db="EMBL/GenBank/DDBJ databases">
        <title>Massive genome expansion in bonnet fungi (Mycena s.s.) driven by repeated elements and novel gene families across ecological guilds.</title>
        <authorList>
            <consortium name="Lawrence Berkeley National Laboratory"/>
            <person name="Harder C.B."/>
            <person name="Miyauchi S."/>
            <person name="Viragh M."/>
            <person name="Kuo A."/>
            <person name="Thoen E."/>
            <person name="Andreopoulos B."/>
            <person name="Lu D."/>
            <person name="Skrede I."/>
            <person name="Drula E."/>
            <person name="Henrissat B."/>
            <person name="Morin E."/>
            <person name="Kohler A."/>
            <person name="Barry K."/>
            <person name="LaButti K."/>
            <person name="Morin E."/>
            <person name="Salamov A."/>
            <person name="Lipzen A."/>
            <person name="Mereny Z."/>
            <person name="Hegedus B."/>
            <person name="Baldrian P."/>
            <person name="Stursova M."/>
            <person name="Weitz H."/>
            <person name="Taylor A."/>
            <person name="Grigoriev I.V."/>
            <person name="Nagy L.G."/>
            <person name="Martin F."/>
            <person name="Kauserud H."/>
        </authorList>
    </citation>
    <scope>NUCLEOTIDE SEQUENCE</scope>
    <source>
        <strain evidence="8">9144</strain>
    </source>
</reference>
<evidence type="ECO:0000256" key="5">
    <source>
        <dbReference type="SAM" id="Coils"/>
    </source>
</evidence>
<accession>A0AAD6VLR4</accession>
<dbReference type="EMBL" id="JARJCW010000015">
    <property type="protein sequence ID" value="KAJ7216586.1"/>
    <property type="molecule type" value="Genomic_DNA"/>
</dbReference>
<evidence type="ECO:0000256" key="1">
    <source>
        <dbReference type="ARBA" id="ARBA00022723"/>
    </source>
</evidence>
<dbReference type="InterPro" id="IPR013083">
    <property type="entry name" value="Znf_RING/FYVE/PHD"/>
</dbReference>
<dbReference type="Proteomes" id="UP001219525">
    <property type="component" value="Unassembled WGS sequence"/>
</dbReference>
<organism evidence="8 9">
    <name type="scientific">Mycena pura</name>
    <dbReference type="NCBI Taxonomy" id="153505"/>
    <lineage>
        <taxon>Eukaryota</taxon>
        <taxon>Fungi</taxon>
        <taxon>Dikarya</taxon>
        <taxon>Basidiomycota</taxon>
        <taxon>Agaricomycotina</taxon>
        <taxon>Agaricomycetes</taxon>
        <taxon>Agaricomycetidae</taxon>
        <taxon>Agaricales</taxon>
        <taxon>Marasmiineae</taxon>
        <taxon>Mycenaceae</taxon>
        <taxon>Mycena</taxon>
    </lineage>
</organism>
<dbReference type="InterPro" id="IPR027370">
    <property type="entry name" value="Znf-RING_euk"/>
</dbReference>
<feature type="region of interest" description="Disordered" evidence="6">
    <location>
        <begin position="28"/>
        <end position="52"/>
    </location>
</feature>
<feature type="compositionally biased region" description="Low complexity" evidence="6">
    <location>
        <begin position="28"/>
        <end position="42"/>
    </location>
</feature>
<keyword evidence="9" id="KW-1185">Reference proteome</keyword>
<name>A0AAD6VLR4_9AGAR</name>
<keyword evidence="5" id="KW-0175">Coiled coil</keyword>
<dbReference type="PROSITE" id="PS50089">
    <property type="entry name" value="ZF_RING_2"/>
    <property type="match status" value="1"/>
</dbReference>
<dbReference type="InterPro" id="IPR001841">
    <property type="entry name" value="Znf_RING"/>
</dbReference>
<evidence type="ECO:0000256" key="6">
    <source>
        <dbReference type="SAM" id="MobiDB-lite"/>
    </source>
</evidence>
<evidence type="ECO:0000259" key="7">
    <source>
        <dbReference type="PROSITE" id="PS50089"/>
    </source>
</evidence>
<evidence type="ECO:0000313" key="8">
    <source>
        <dbReference type="EMBL" id="KAJ7216586.1"/>
    </source>
</evidence>
<evidence type="ECO:0000256" key="4">
    <source>
        <dbReference type="PROSITE-ProRule" id="PRU00175"/>
    </source>
</evidence>
<comment type="caution">
    <text evidence="8">The sequence shown here is derived from an EMBL/GenBank/DDBJ whole genome shotgun (WGS) entry which is preliminary data.</text>
</comment>
<dbReference type="SUPFAM" id="SSF57850">
    <property type="entry name" value="RING/U-box"/>
    <property type="match status" value="1"/>
</dbReference>
<keyword evidence="1" id="KW-0479">Metal-binding</keyword>
<dbReference type="Gene3D" id="3.30.40.10">
    <property type="entry name" value="Zinc/RING finger domain, C3HC4 (zinc finger)"/>
    <property type="match status" value="1"/>
</dbReference>
<evidence type="ECO:0000256" key="2">
    <source>
        <dbReference type="ARBA" id="ARBA00022771"/>
    </source>
</evidence>
<keyword evidence="3" id="KW-0862">Zinc</keyword>
<dbReference type="AlphaFoldDB" id="A0AAD6VLR4"/>
<protein>
    <recommendedName>
        <fullName evidence="7">RING-type domain-containing protein</fullName>
    </recommendedName>
</protein>
<gene>
    <name evidence="8" type="ORF">GGX14DRAFT_50984</name>
</gene>
<feature type="coiled-coil region" evidence="5">
    <location>
        <begin position="78"/>
        <end position="105"/>
    </location>
</feature>
<keyword evidence="2 4" id="KW-0863">Zinc-finger</keyword>
<sequence length="231" mass="25673">MPTATRQTKVTRKASDVVLLTGSEALAAKRATKATASKQKSSNPVARKEKHPALVNSADIIEISSDEDDEPIFRDAGASKLKERIIQLEKENASIKSENEAMKQNQTMTTELEDGVTCEICSSKMWSPFILPDCGHTFCQKDLEDWFSAALKQHRNTYPNFHAGMAGPMLGMMQLPLPPYSCPKCREKVRSKPIQNFAVKSFVRVVAKHARETSPKKAASSNNIWSQFFPS</sequence>
<evidence type="ECO:0000313" key="9">
    <source>
        <dbReference type="Proteomes" id="UP001219525"/>
    </source>
</evidence>
<proteinExistence type="predicted"/>
<dbReference type="GO" id="GO:0008270">
    <property type="term" value="F:zinc ion binding"/>
    <property type="evidence" value="ECO:0007669"/>
    <property type="project" value="UniProtKB-KW"/>
</dbReference>
<dbReference type="Pfam" id="PF13445">
    <property type="entry name" value="zf-RING_UBOX"/>
    <property type="match status" value="1"/>
</dbReference>